<gene>
    <name evidence="2" type="ORF">MNOR_LOCUS12095</name>
</gene>
<comment type="caution">
    <text evidence="2">The sequence shown here is derived from an EMBL/GenBank/DDBJ whole genome shotgun (WGS) entry which is preliminary data.</text>
</comment>
<evidence type="ECO:0000313" key="3">
    <source>
        <dbReference type="Proteomes" id="UP001497623"/>
    </source>
</evidence>
<reference evidence="2 3" key="1">
    <citation type="submission" date="2024-05" db="EMBL/GenBank/DDBJ databases">
        <authorList>
            <person name="Wallberg A."/>
        </authorList>
    </citation>
    <scope>NUCLEOTIDE SEQUENCE [LARGE SCALE GENOMIC DNA]</scope>
</reference>
<organism evidence="2 3">
    <name type="scientific">Meganyctiphanes norvegica</name>
    <name type="common">Northern krill</name>
    <name type="synonym">Thysanopoda norvegica</name>
    <dbReference type="NCBI Taxonomy" id="48144"/>
    <lineage>
        <taxon>Eukaryota</taxon>
        <taxon>Metazoa</taxon>
        <taxon>Ecdysozoa</taxon>
        <taxon>Arthropoda</taxon>
        <taxon>Crustacea</taxon>
        <taxon>Multicrustacea</taxon>
        <taxon>Malacostraca</taxon>
        <taxon>Eumalacostraca</taxon>
        <taxon>Eucarida</taxon>
        <taxon>Euphausiacea</taxon>
        <taxon>Euphausiidae</taxon>
        <taxon>Meganyctiphanes</taxon>
    </lineage>
</organism>
<evidence type="ECO:0000313" key="2">
    <source>
        <dbReference type="EMBL" id="CAL4083157.1"/>
    </source>
</evidence>
<dbReference type="Proteomes" id="UP001497623">
    <property type="component" value="Unassembled WGS sequence"/>
</dbReference>
<feature type="non-terminal residue" evidence="2">
    <location>
        <position position="1"/>
    </location>
</feature>
<protein>
    <recommendedName>
        <fullName evidence="4">Secreted protein</fullName>
    </recommendedName>
</protein>
<evidence type="ECO:0008006" key="4">
    <source>
        <dbReference type="Google" id="ProtNLM"/>
    </source>
</evidence>
<feature type="signal peptide" evidence="1">
    <location>
        <begin position="1"/>
        <end position="22"/>
    </location>
</feature>
<dbReference type="Gene3D" id="1.10.238.20">
    <property type="entry name" value="Pheromone/general odorant binding protein domain"/>
    <property type="match status" value="1"/>
</dbReference>
<dbReference type="InterPro" id="IPR036728">
    <property type="entry name" value="PBP_GOBP_sf"/>
</dbReference>
<dbReference type="AlphaFoldDB" id="A0AAV2QEQ1"/>
<feature type="chain" id="PRO_5043606945" description="Secreted protein" evidence="1">
    <location>
        <begin position="23"/>
        <end position="180"/>
    </location>
</feature>
<keyword evidence="1" id="KW-0732">Signal</keyword>
<accession>A0AAV2QEQ1</accession>
<sequence>PLALNMASYLITLLAIVTVVTAAPQSDSRKEKFREAVCGSLTPQECRAKAGACHFGKSFEMKDGVVLSTCASQNGIKLQGAPGPIKSIDELLTIPEASDKAIRASLDCVYKHLGLMSNGVFDVEAVKSHLRSNIQETITDPKSKVTILGALDTCPQPTVDRMRNFLVCLSQTCVATLANL</sequence>
<evidence type="ECO:0000256" key="1">
    <source>
        <dbReference type="SAM" id="SignalP"/>
    </source>
</evidence>
<proteinExistence type="predicted"/>
<dbReference type="EMBL" id="CAXKWB010006523">
    <property type="protein sequence ID" value="CAL4083157.1"/>
    <property type="molecule type" value="Genomic_DNA"/>
</dbReference>
<dbReference type="GO" id="GO:0005549">
    <property type="term" value="F:odorant binding"/>
    <property type="evidence" value="ECO:0007669"/>
    <property type="project" value="InterPro"/>
</dbReference>
<name>A0AAV2QEQ1_MEGNR</name>
<keyword evidence="3" id="KW-1185">Reference proteome</keyword>